<gene>
    <name evidence="5" type="ORF">Ato02nite_040110</name>
</gene>
<dbReference type="PROSITE" id="PS51419">
    <property type="entry name" value="RAB"/>
    <property type="match status" value="1"/>
</dbReference>
<dbReference type="SUPFAM" id="SSF52540">
    <property type="entry name" value="P-loop containing nucleoside triphosphate hydrolases"/>
    <property type="match status" value="1"/>
</dbReference>
<keyword evidence="6" id="KW-1185">Reference proteome</keyword>
<dbReference type="PANTHER" id="PTHR44019:SF8">
    <property type="entry name" value="POC1 CENTRIOLAR PROTEIN HOMOLOG"/>
    <property type="match status" value="1"/>
</dbReference>
<dbReference type="SMART" id="SM00175">
    <property type="entry name" value="RAB"/>
    <property type="match status" value="1"/>
</dbReference>
<sequence length="1197" mass="133520">MGDDAEVLRQPLPDGVELLARIALPANGANDVEFSPDGRYIGVSALNTVAIWAVGGDQPARTVIPSADRPMWPHRTGERDFYSFGWLPDGHRIMVADEFRIGVLDLDRREEIWGQDQRRLEGAAVSPGGEKIAVSRRSTVLILRADNGRTLHRLDDHAGGLHEFAWSPDGRFLASSSGDPSDPEIRIWDMESGELRTRLTGHYGYSGGLAWSPRDDLLVSASQDKSVRLWDPLAGQLISVIEVHTDETRGVSFSPDGGIFVSASLDGSVRFWSADDRRELAALQLSETSDRLFRRMSFTTDGSHFALARLDELLVFRTDLATIARSSTALDTVRYTTAKLVLVGDSGVGKTGLGWRLSHDEFQEHESTHGQQFWVVNSLGVTRPDGTECEAVIWDLAGQHVYRPIHVIFLEHVDLAILLFDPTNRHETLKGVDFWLEQLAGRGELPPTVLVGGRQDRGTSVLAQADLAELCRQRGIAGGYIATSAKTGEGVDELLGVLRDLIPWDRAAATVTTVTFKRIKDYVLALKERATTGPVLVDFERLFGDLAASDPLWQFTADEMRAAVGHLENHGFVAVLRSSAGLELVLLVPSLLPDLASSIVLLADRHPRELGAVDESALLTGEYPFAELTALDPDEREVLIDATVVRFLRHNVCFRETLGAETVLIFPSLIRQRRPLQDDAETVDDVSYVAHGRVENSYAALAVLLGYSQFFTRVTQWQNQTLFELDRGQICGLRVIQEREGELEFVLSYSTGTPDHGRQLFQALFEKFLVQRDVDVARFTPVCCGAGHRQDRTVVVQRRRERRGFLFCSECGEKVPLPDADVVGRPAAAGVLGDVARQEGYARLRSEYEANLARIKAYARSAAAPRCYLSHAGDQVRWVERVRHSLRDAGVDLLDDLEDLRDDDTVLMICTPAYWSAWPTGLAARLRRGSPAPVIALLVEGRPTGDQRARLGGREVRDFRDGSRHFLQLFDLVLTLHGIHLDHPAFVPLRREMAERWREALRTLPEPPPPITPAREVYVSYAWNDESKPVVTGLDQALREQGVRMIRDTEDLGYRGDIREFMREIGRGRAVVLVISDKYLRSENCMFELLEVARHGDLRERIFPVVLDSARIYKPVDRLKYVRFWEEQTAELDAAMKTVSSANLHGFREEIDLFEAIRAALPRLGDILKNINTLSPAAHRESGYAELVAAVLRTVNG</sequence>
<evidence type="ECO:0000256" key="2">
    <source>
        <dbReference type="ARBA" id="ARBA00022737"/>
    </source>
</evidence>
<dbReference type="InterPro" id="IPR027417">
    <property type="entry name" value="P-loop_NTPase"/>
</dbReference>
<keyword evidence="1 3" id="KW-0853">WD repeat</keyword>
<feature type="repeat" description="WD" evidence="3">
    <location>
        <begin position="241"/>
        <end position="282"/>
    </location>
</feature>
<dbReference type="GO" id="GO:0003924">
    <property type="term" value="F:GTPase activity"/>
    <property type="evidence" value="ECO:0007669"/>
    <property type="project" value="InterPro"/>
</dbReference>
<evidence type="ECO:0000313" key="6">
    <source>
        <dbReference type="Proteomes" id="UP000677082"/>
    </source>
</evidence>
<dbReference type="Proteomes" id="UP000677082">
    <property type="component" value="Unassembled WGS sequence"/>
</dbReference>
<keyword evidence="2" id="KW-0677">Repeat</keyword>
<dbReference type="InterPro" id="IPR011047">
    <property type="entry name" value="Quinoprotein_ADH-like_sf"/>
</dbReference>
<proteinExistence type="predicted"/>
<feature type="domain" description="TIR" evidence="4">
    <location>
        <begin position="1013"/>
        <end position="1143"/>
    </location>
</feature>
<feature type="repeat" description="WD" evidence="3">
    <location>
        <begin position="199"/>
        <end position="240"/>
    </location>
</feature>
<dbReference type="SUPFAM" id="SSF52200">
    <property type="entry name" value="Toll/Interleukin receptor TIR domain"/>
    <property type="match status" value="1"/>
</dbReference>
<dbReference type="InterPro" id="IPR001680">
    <property type="entry name" value="WD40_rpt"/>
</dbReference>
<dbReference type="PROSITE" id="PS50082">
    <property type="entry name" value="WD_REPEATS_2"/>
    <property type="match status" value="2"/>
</dbReference>
<dbReference type="SMART" id="SM00320">
    <property type="entry name" value="WD40"/>
    <property type="match status" value="4"/>
</dbReference>
<dbReference type="InterPro" id="IPR001806">
    <property type="entry name" value="Small_GTPase"/>
</dbReference>
<evidence type="ECO:0000256" key="3">
    <source>
        <dbReference type="PROSITE-ProRule" id="PRU00221"/>
    </source>
</evidence>
<organism evidence="5 6">
    <name type="scientific">Paractinoplanes toevensis</name>
    <dbReference type="NCBI Taxonomy" id="571911"/>
    <lineage>
        <taxon>Bacteria</taxon>
        <taxon>Bacillati</taxon>
        <taxon>Actinomycetota</taxon>
        <taxon>Actinomycetes</taxon>
        <taxon>Micromonosporales</taxon>
        <taxon>Micromonosporaceae</taxon>
        <taxon>Paractinoplanes</taxon>
    </lineage>
</organism>
<dbReference type="Gene3D" id="3.40.50.10140">
    <property type="entry name" value="Toll/interleukin-1 receptor homology (TIR) domain"/>
    <property type="match status" value="1"/>
</dbReference>
<dbReference type="Gene3D" id="2.130.10.10">
    <property type="entry name" value="YVTN repeat-like/Quinoprotein amine dehydrogenase"/>
    <property type="match status" value="2"/>
</dbReference>
<dbReference type="SMART" id="SM00173">
    <property type="entry name" value="RAS"/>
    <property type="match status" value="1"/>
</dbReference>
<dbReference type="Pfam" id="PF00071">
    <property type="entry name" value="Ras"/>
    <property type="match status" value="1"/>
</dbReference>
<dbReference type="GO" id="GO:0005525">
    <property type="term" value="F:GTP binding"/>
    <property type="evidence" value="ECO:0007669"/>
    <property type="project" value="InterPro"/>
</dbReference>
<dbReference type="PRINTS" id="PR00449">
    <property type="entry name" value="RASTRNSFRMNG"/>
</dbReference>
<accession>A0A919TB82</accession>
<comment type="caution">
    <text evidence="5">The sequence shown here is derived from an EMBL/GenBank/DDBJ whole genome shotgun (WGS) entry which is preliminary data.</text>
</comment>
<dbReference type="EMBL" id="BOQN01000052">
    <property type="protein sequence ID" value="GIM92218.1"/>
    <property type="molecule type" value="Genomic_DNA"/>
</dbReference>
<evidence type="ECO:0000313" key="5">
    <source>
        <dbReference type="EMBL" id="GIM92218.1"/>
    </source>
</evidence>
<dbReference type="PROSITE" id="PS50104">
    <property type="entry name" value="TIR"/>
    <property type="match status" value="1"/>
</dbReference>
<protein>
    <recommendedName>
        <fullName evidence="4">TIR domain-containing protein</fullName>
    </recommendedName>
</protein>
<dbReference type="InterPro" id="IPR050505">
    <property type="entry name" value="WDR55/POC1"/>
</dbReference>
<dbReference type="Gene3D" id="3.40.50.300">
    <property type="entry name" value="P-loop containing nucleotide triphosphate hydrolases"/>
    <property type="match status" value="1"/>
</dbReference>
<dbReference type="PANTHER" id="PTHR44019">
    <property type="entry name" value="WD REPEAT-CONTAINING PROTEIN 55"/>
    <property type="match status" value="1"/>
</dbReference>
<dbReference type="CDD" id="cd00154">
    <property type="entry name" value="Rab"/>
    <property type="match status" value="1"/>
</dbReference>
<dbReference type="InterPro" id="IPR015943">
    <property type="entry name" value="WD40/YVTN_repeat-like_dom_sf"/>
</dbReference>
<dbReference type="RefSeq" id="WP_213008101.1">
    <property type="nucleotide sequence ID" value="NZ_BOQN01000052.1"/>
</dbReference>
<evidence type="ECO:0000256" key="1">
    <source>
        <dbReference type="ARBA" id="ARBA00022574"/>
    </source>
</evidence>
<dbReference type="InterPro" id="IPR000157">
    <property type="entry name" value="TIR_dom"/>
</dbReference>
<dbReference type="SMART" id="SM00174">
    <property type="entry name" value="RHO"/>
    <property type="match status" value="1"/>
</dbReference>
<dbReference type="Pfam" id="PF13676">
    <property type="entry name" value="TIR_2"/>
    <property type="match status" value="1"/>
</dbReference>
<evidence type="ECO:0000259" key="4">
    <source>
        <dbReference type="PROSITE" id="PS50104"/>
    </source>
</evidence>
<dbReference type="InterPro" id="IPR035897">
    <property type="entry name" value="Toll_tir_struct_dom_sf"/>
</dbReference>
<dbReference type="AlphaFoldDB" id="A0A919TB82"/>
<dbReference type="SUPFAM" id="SSF50998">
    <property type="entry name" value="Quinoprotein alcohol dehydrogenase-like"/>
    <property type="match status" value="1"/>
</dbReference>
<dbReference type="Pfam" id="PF00400">
    <property type="entry name" value="WD40"/>
    <property type="match status" value="3"/>
</dbReference>
<dbReference type="GO" id="GO:0007165">
    <property type="term" value="P:signal transduction"/>
    <property type="evidence" value="ECO:0007669"/>
    <property type="project" value="InterPro"/>
</dbReference>
<reference evidence="5 6" key="1">
    <citation type="submission" date="2021-03" db="EMBL/GenBank/DDBJ databases">
        <title>Whole genome shotgun sequence of Actinoplanes toevensis NBRC 105298.</title>
        <authorList>
            <person name="Komaki H."/>
            <person name="Tamura T."/>
        </authorList>
    </citation>
    <scope>NUCLEOTIDE SEQUENCE [LARGE SCALE GENOMIC DNA]</scope>
    <source>
        <strain evidence="5 6">NBRC 105298</strain>
    </source>
</reference>
<name>A0A919TB82_9ACTN</name>
<dbReference type="PROSITE" id="PS50294">
    <property type="entry name" value="WD_REPEATS_REGION"/>
    <property type="match status" value="2"/>
</dbReference>
<dbReference type="SMART" id="SM00255">
    <property type="entry name" value="TIR"/>
    <property type="match status" value="1"/>
</dbReference>
<dbReference type="CDD" id="cd00200">
    <property type="entry name" value="WD40"/>
    <property type="match status" value="1"/>
</dbReference>